<dbReference type="RefSeq" id="XP_040719986.1">
    <property type="nucleotide sequence ID" value="XM_040857978.1"/>
</dbReference>
<evidence type="ECO:0000313" key="3">
    <source>
        <dbReference type="Proteomes" id="UP000193689"/>
    </source>
</evidence>
<protein>
    <submittedName>
        <fullName evidence="2">Uncharacterized protein</fullName>
    </submittedName>
</protein>
<feature type="region of interest" description="Disordered" evidence="1">
    <location>
        <begin position="179"/>
        <end position="199"/>
    </location>
</feature>
<dbReference type="GeneID" id="63774190"/>
<dbReference type="OrthoDB" id="4779969at2759"/>
<dbReference type="STRING" id="1141098.A0A1Y2EFK1"/>
<evidence type="ECO:0000256" key="1">
    <source>
        <dbReference type="SAM" id="MobiDB-lite"/>
    </source>
</evidence>
<name>A0A1Y2EFK1_9PEZI</name>
<feature type="region of interest" description="Disordered" evidence="1">
    <location>
        <begin position="60"/>
        <end position="86"/>
    </location>
</feature>
<evidence type="ECO:0000313" key="2">
    <source>
        <dbReference type="EMBL" id="ORY70036.1"/>
    </source>
</evidence>
<dbReference type="EMBL" id="MCFJ01000002">
    <property type="protein sequence ID" value="ORY70036.1"/>
    <property type="molecule type" value="Genomic_DNA"/>
</dbReference>
<sequence>MPSSGYLISNVSTSNQVEWTTTAIYTSSVYSTEGSVTTETVPLYTTVYPVKEVMETSKPLPQCSKAPVSSSAPVASETRVPASSGVMTRETTAPNVCSTNTYMVTSCAPEVADRPVKVGQVTTGMLASSTTVCPVTEMKESVSPGLGAGVHSAEAVVLSNTMSGSLQAVITTIACQDTPMPSSHAPSSATAAAPTDTSEPATTLTFGTYFTTTIQYATGTPAGPASDVPSYQYNGIKSTAAMRLPALLPKATIPLM</sequence>
<feature type="compositionally biased region" description="Low complexity" evidence="1">
    <location>
        <begin position="66"/>
        <end position="76"/>
    </location>
</feature>
<gene>
    <name evidence="2" type="ORF">BCR38DRAFT_405689</name>
</gene>
<organism evidence="2 3">
    <name type="scientific">Pseudomassariella vexata</name>
    <dbReference type="NCBI Taxonomy" id="1141098"/>
    <lineage>
        <taxon>Eukaryota</taxon>
        <taxon>Fungi</taxon>
        <taxon>Dikarya</taxon>
        <taxon>Ascomycota</taxon>
        <taxon>Pezizomycotina</taxon>
        <taxon>Sordariomycetes</taxon>
        <taxon>Xylariomycetidae</taxon>
        <taxon>Amphisphaeriales</taxon>
        <taxon>Pseudomassariaceae</taxon>
        <taxon>Pseudomassariella</taxon>
    </lineage>
</organism>
<comment type="caution">
    <text evidence="2">The sequence shown here is derived from an EMBL/GenBank/DDBJ whole genome shotgun (WGS) entry which is preliminary data.</text>
</comment>
<dbReference type="InParanoid" id="A0A1Y2EFK1"/>
<dbReference type="AlphaFoldDB" id="A0A1Y2EFK1"/>
<reference evidence="2 3" key="1">
    <citation type="submission" date="2016-07" db="EMBL/GenBank/DDBJ databases">
        <title>Pervasive Adenine N6-methylation of Active Genes in Fungi.</title>
        <authorList>
            <consortium name="DOE Joint Genome Institute"/>
            <person name="Mondo S.J."/>
            <person name="Dannebaum R.O."/>
            <person name="Kuo R.C."/>
            <person name="Labutti K."/>
            <person name="Haridas S."/>
            <person name="Kuo A."/>
            <person name="Salamov A."/>
            <person name="Ahrendt S.R."/>
            <person name="Lipzen A."/>
            <person name="Sullivan W."/>
            <person name="Andreopoulos W.B."/>
            <person name="Clum A."/>
            <person name="Lindquist E."/>
            <person name="Daum C."/>
            <person name="Ramamoorthy G.K."/>
            <person name="Gryganskyi A."/>
            <person name="Culley D."/>
            <person name="Magnuson J.K."/>
            <person name="James T.Y."/>
            <person name="O'Malley M.A."/>
            <person name="Stajich J.E."/>
            <person name="Spatafora J.W."/>
            <person name="Visel A."/>
            <person name="Grigoriev I.V."/>
        </authorList>
    </citation>
    <scope>NUCLEOTIDE SEQUENCE [LARGE SCALE GENOMIC DNA]</scope>
    <source>
        <strain evidence="2 3">CBS 129021</strain>
    </source>
</reference>
<dbReference type="Proteomes" id="UP000193689">
    <property type="component" value="Unassembled WGS sequence"/>
</dbReference>
<proteinExistence type="predicted"/>
<keyword evidence="3" id="KW-1185">Reference proteome</keyword>
<accession>A0A1Y2EFK1</accession>